<organism evidence="1 2">
    <name type="scientific">Serendipita indica (strain DSM 11827)</name>
    <name type="common">Root endophyte fungus</name>
    <name type="synonym">Piriformospora indica</name>
    <dbReference type="NCBI Taxonomy" id="1109443"/>
    <lineage>
        <taxon>Eukaryota</taxon>
        <taxon>Fungi</taxon>
        <taxon>Dikarya</taxon>
        <taxon>Basidiomycota</taxon>
        <taxon>Agaricomycotina</taxon>
        <taxon>Agaricomycetes</taxon>
        <taxon>Sebacinales</taxon>
        <taxon>Serendipitaceae</taxon>
        <taxon>Serendipita</taxon>
    </lineage>
</organism>
<dbReference type="Proteomes" id="UP000007148">
    <property type="component" value="Unassembled WGS sequence"/>
</dbReference>
<reference evidence="1 2" key="1">
    <citation type="journal article" date="2011" name="PLoS Pathog.">
        <title>Endophytic Life Strategies Decoded by Genome and Transcriptome Analyses of the Mutualistic Root Symbiont Piriformospora indica.</title>
        <authorList>
            <person name="Zuccaro A."/>
            <person name="Lahrmann U."/>
            <person name="Guldener U."/>
            <person name="Langen G."/>
            <person name="Pfiffi S."/>
            <person name="Biedenkopf D."/>
            <person name="Wong P."/>
            <person name="Samans B."/>
            <person name="Grimm C."/>
            <person name="Basiewicz M."/>
            <person name="Murat C."/>
            <person name="Martin F."/>
            <person name="Kogel K.H."/>
        </authorList>
    </citation>
    <scope>NUCLEOTIDE SEQUENCE [LARGE SCALE GENOMIC DNA]</scope>
    <source>
        <strain evidence="1 2">DSM 11827</strain>
    </source>
</reference>
<dbReference type="AlphaFoldDB" id="G4TZU1"/>
<dbReference type="EMBL" id="CAFZ01001044">
    <property type="protein sequence ID" value="CCA76834.1"/>
    <property type="molecule type" value="Genomic_DNA"/>
</dbReference>
<name>G4TZU1_SERID</name>
<evidence type="ECO:0000313" key="2">
    <source>
        <dbReference type="Proteomes" id="UP000007148"/>
    </source>
</evidence>
<gene>
    <name evidence="1" type="ORF">PIIN_10820</name>
</gene>
<proteinExistence type="predicted"/>
<comment type="caution">
    <text evidence="1">The sequence shown here is derived from an EMBL/GenBank/DDBJ whole genome shotgun (WGS) entry which is preliminary data.</text>
</comment>
<protein>
    <submittedName>
        <fullName evidence="1">Uncharacterized protein</fullName>
    </submittedName>
</protein>
<accession>G4TZU1</accession>
<evidence type="ECO:0000313" key="1">
    <source>
        <dbReference type="EMBL" id="CCA76834.1"/>
    </source>
</evidence>
<sequence length="147" mass="17405">MSTPKPWTRTPLEIWQEILELSIYPPIIFSTDPGRDSLWTIKEFGDTSIYWETERTRNALRRVKKSWDTYLRRFDHRFVDLADVEHGDVPLDAICRAIRIHITYCVCEKRILRLSQIGDSLDQISEDGTLKPWRLQTLLLPTDMSRE</sequence>
<dbReference type="InParanoid" id="G4TZU1"/>
<dbReference type="HOGENOM" id="CLU_1768834_0_0_1"/>
<keyword evidence="2" id="KW-1185">Reference proteome</keyword>
<dbReference type="OrthoDB" id="3135357at2759"/>